<name>A0AB34IQ26_PRYPA</name>
<evidence type="ECO:0000256" key="1">
    <source>
        <dbReference type="SAM" id="MobiDB-lite"/>
    </source>
</evidence>
<protein>
    <submittedName>
        <fullName evidence="3">Uncharacterized protein</fullName>
    </submittedName>
</protein>
<keyword evidence="2" id="KW-0812">Transmembrane</keyword>
<dbReference type="EMBL" id="JBGBPQ010000019">
    <property type="protein sequence ID" value="KAL1504586.1"/>
    <property type="molecule type" value="Genomic_DNA"/>
</dbReference>
<feature type="transmembrane region" description="Helical" evidence="2">
    <location>
        <begin position="951"/>
        <end position="973"/>
    </location>
</feature>
<sequence>MFVGQVVSSKLEGSELVEVATDGHFQPPPSFSELPKGKPPPPSRPRPTTGRSEAYRSGVVSRLRFPRLKGPRVSDTPADRVTHATDASDSERGPRGSELSLSRSASHFSSVHTSRRYSDLTEAEADYSSVYTSRFAIACVAVALLWSTTLTAVTAVLGSSDAIRIPSVSVVVHEGVRFYNETLRLHDYYVDCVAEASEFCNASLTRQFEEERARSQAAKEHNERVKRRSLDAQASCAGSRAIAIAAMAAWDKALGTGPSPNRYTPSCPAASKEALRSINYDVSEQKSASVLLAKNYSNNSQSTVNVLARQIVARGEYDAAYLNNKTRAREAYNALVDSLANRSIYDVALRLSTVNISSLAAAKERAAQMVRSAQAGIEVVYGQAEAKYTQAVDKASVYKDQAEATLSSAAQTFSAIADWLQENAPETGGFEGMGISLPSLSVPAPTFSSFPSLPLDPSLPDQLKLPLEAATDRLVQSLEQASQFAAVDTHGAFKTNLGASTPANPFADYNPPRVDALQVQAEHSESSRLFELSIIAQLDAFDLARSREDNGSTGFYNPFSSNATADALERTSDLSWFSYKNLEDIGLDLDNLLHQLSQIVAFASMFDLIWRVLRTFAIFTRFWARSSLGVPPIDMETDADSKSRGGKNLASLQKYALLVTSPWTIFTILIIFLYLIGTIVWASYEPMLSSYREGCTKTGTLANGQVVAIGEGTSLTRNAYSLAFNYAATDGNRDRLRALDAHEQRRTDICARYGGKSAEDQRTVEADMNWIITAHANVVPDIELMRSCYDLPSIDASFQALEPRDVNGNKYPLMSEILSNVQCDVIINNSTLQDGVFRCSALKECVIECNDLADENGVDQSNLLDFAKSATCTAEWFGHAYALRFIFTVCVYIFINVARVIFVAGLTRVAWQQLNTGYFSYRATCNREGSHTYEAKKLAEKVEAMLSTIRLVGGGMMVLAILMQVPWIILLSVTSDGLIYDTSSSSILG</sequence>
<proteinExistence type="predicted"/>
<keyword evidence="4" id="KW-1185">Reference proteome</keyword>
<evidence type="ECO:0000256" key="2">
    <source>
        <dbReference type="SAM" id="Phobius"/>
    </source>
</evidence>
<dbReference type="Proteomes" id="UP001515480">
    <property type="component" value="Unassembled WGS sequence"/>
</dbReference>
<feature type="transmembrane region" description="Helical" evidence="2">
    <location>
        <begin position="663"/>
        <end position="684"/>
    </location>
</feature>
<gene>
    <name evidence="3" type="ORF">AB1Y20_008371</name>
</gene>
<feature type="region of interest" description="Disordered" evidence="1">
    <location>
        <begin position="18"/>
        <end position="104"/>
    </location>
</feature>
<evidence type="ECO:0000313" key="4">
    <source>
        <dbReference type="Proteomes" id="UP001515480"/>
    </source>
</evidence>
<feature type="transmembrane region" description="Helical" evidence="2">
    <location>
        <begin position="885"/>
        <end position="911"/>
    </location>
</feature>
<comment type="caution">
    <text evidence="3">The sequence shown here is derived from an EMBL/GenBank/DDBJ whole genome shotgun (WGS) entry which is preliminary data.</text>
</comment>
<keyword evidence="2" id="KW-0472">Membrane</keyword>
<dbReference type="AlphaFoldDB" id="A0AB34IQ26"/>
<evidence type="ECO:0000313" key="3">
    <source>
        <dbReference type="EMBL" id="KAL1504586.1"/>
    </source>
</evidence>
<reference evidence="3 4" key="1">
    <citation type="journal article" date="2024" name="Science">
        <title>Giant polyketide synthase enzymes in the biosynthesis of giant marine polyether toxins.</title>
        <authorList>
            <person name="Fallon T.R."/>
            <person name="Shende V.V."/>
            <person name="Wierzbicki I.H."/>
            <person name="Pendleton A.L."/>
            <person name="Watervoot N.F."/>
            <person name="Auber R.P."/>
            <person name="Gonzalez D.J."/>
            <person name="Wisecaver J.H."/>
            <person name="Moore B.S."/>
        </authorList>
    </citation>
    <scope>NUCLEOTIDE SEQUENCE [LARGE SCALE GENOMIC DNA]</scope>
    <source>
        <strain evidence="3 4">12B1</strain>
    </source>
</reference>
<keyword evidence="2" id="KW-1133">Transmembrane helix</keyword>
<organism evidence="3 4">
    <name type="scientific">Prymnesium parvum</name>
    <name type="common">Toxic golden alga</name>
    <dbReference type="NCBI Taxonomy" id="97485"/>
    <lineage>
        <taxon>Eukaryota</taxon>
        <taxon>Haptista</taxon>
        <taxon>Haptophyta</taxon>
        <taxon>Prymnesiophyceae</taxon>
        <taxon>Prymnesiales</taxon>
        <taxon>Prymnesiaceae</taxon>
        <taxon>Prymnesium</taxon>
    </lineage>
</organism>
<accession>A0AB34IQ26</accession>